<dbReference type="GO" id="GO:0005615">
    <property type="term" value="C:extracellular space"/>
    <property type="evidence" value="ECO:0007669"/>
    <property type="project" value="TreeGrafter"/>
</dbReference>
<feature type="chain" id="PRO_5039000061" description="C-type lectin domain-containing protein" evidence="8">
    <location>
        <begin position="26"/>
        <end position="272"/>
    </location>
</feature>
<evidence type="ECO:0000256" key="4">
    <source>
        <dbReference type="ARBA" id="ARBA00022734"/>
    </source>
</evidence>
<evidence type="ECO:0000256" key="1">
    <source>
        <dbReference type="ARBA" id="ARBA00004613"/>
    </source>
</evidence>
<sequence>MENQSCSRKLLGFLVLLETLAFICGTEVCSNTILPGSKGDQGDSGDEGDHGKLGKTGPPGQRGLRGELGSQGEQGRTGKPGPAGEKGDKGLQGADGPIGLKGKPGTTCDCGRYRKVVGQLDINIGKLKNSVKFMKNVILGIKETEENFYLIVKEARKFRDALMNCKLRGGTLAMPKTEDANSLIANYVSQAGLTRVFIGLRSLEQEGLHEYADSSPLQNYTAWAPGEPRDPPNKDNCVQMASTGAWSQVDCDITMYYVCEFLKRKKAPATEV</sequence>
<dbReference type="GO" id="GO:0001503">
    <property type="term" value="P:ossification"/>
    <property type="evidence" value="ECO:0007669"/>
    <property type="project" value="TreeGrafter"/>
</dbReference>
<gene>
    <name evidence="10" type="ORF">MATL_G00136200</name>
</gene>
<dbReference type="AlphaFoldDB" id="A0A9D3Q0Z0"/>
<evidence type="ECO:0000313" key="10">
    <source>
        <dbReference type="EMBL" id="KAG7470114.1"/>
    </source>
</evidence>
<dbReference type="PROSITE" id="PS50041">
    <property type="entry name" value="C_TYPE_LECTIN_2"/>
    <property type="match status" value="1"/>
</dbReference>
<dbReference type="InterPro" id="IPR016186">
    <property type="entry name" value="C-type_lectin-like/link_sf"/>
</dbReference>
<dbReference type="SUPFAM" id="SSF56436">
    <property type="entry name" value="C-type lectin-like"/>
    <property type="match status" value="1"/>
</dbReference>
<dbReference type="Pfam" id="PF00059">
    <property type="entry name" value="Lectin_C"/>
    <property type="match status" value="1"/>
</dbReference>
<dbReference type="PANTHER" id="PTHR22799">
    <property type="entry name" value="TETRANECTIN-RELATED"/>
    <property type="match status" value="1"/>
</dbReference>
<dbReference type="InterPro" id="IPR001304">
    <property type="entry name" value="C-type_lectin-like"/>
</dbReference>
<proteinExistence type="predicted"/>
<feature type="domain" description="C-type lectin" evidence="9">
    <location>
        <begin position="144"/>
        <end position="260"/>
    </location>
</feature>
<evidence type="ECO:0000256" key="2">
    <source>
        <dbReference type="ARBA" id="ARBA00022525"/>
    </source>
</evidence>
<dbReference type="GO" id="GO:0008083">
    <property type="term" value="F:growth factor activity"/>
    <property type="evidence" value="ECO:0007669"/>
    <property type="project" value="TreeGrafter"/>
</dbReference>
<accession>A0A9D3Q0Z0</accession>
<feature type="signal peptide" evidence="8">
    <location>
        <begin position="1"/>
        <end position="25"/>
    </location>
</feature>
<evidence type="ECO:0000259" key="9">
    <source>
        <dbReference type="PROSITE" id="PS50041"/>
    </source>
</evidence>
<dbReference type="InterPro" id="IPR016187">
    <property type="entry name" value="CTDL_fold"/>
</dbReference>
<dbReference type="InterPro" id="IPR051663">
    <property type="entry name" value="CLec_Tetranectin-domain"/>
</dbReference>
<dbReference type="OrthoDB" id="8066719at2759"/>
<organism evidence="10 11">
    <name type="scientific">Megalops atlanticus</name>
    <name type="common">Tarpon</name>
    <name type="synonym">Clupea gigantea</name>
    <dbReference type="NCBI Taxonomy" id="7932"/>
    <lineage>
        <taxon>Eukaryota</taxon>
        <taxon>Metazoa</taxon>
        <taxon>Chordata</taxon>
        <taxon>Craniata</taxon>
        <taxon>Vertebrata</taxon>
        <taxon>Euteleostomi</taxon>
        <taxon>Actinopterygii</taxon>
        <taxon>Neopterygii</taxon>
        <taxon>Teleostei</taxon>
        <taxon>Elopiformes</taxon>
        <taxon>Megalopidae</taxon>
        <taxon>Megalops</taxon>
    </lineage>
</organism>
<reference evidence="10" key="1">
    <citation type="submission" date="2021-01" db="EMBL/GenBank/DDBJ databases">
        <authorList>
            <person name="Zahm M."/>
            <person name="Roques C."/>
            <person name="Cabau C."/>
            <person name="Klopp C."/>
            <person name="Donnadieu C."/>
            <person name="Jouanno E."/>
            <person name="Lampietro C."/>
            <person name="Louis A."/>
            <person name="Herpin A."/>
            <person name="Echchiki A."/>
            <person name="Berthelot C."/>
            <person name="Parey E."/>
            <person name="Roest-Crollius H."/>
            <person name="Braasch I."/>
            <person name="Postlethwait J."/>
            <person name="Bobe J."/>
            <person name="Montfort J."/>
            <person name="Bouchez O."/>
            <person name="Begum T."/>
            <person name="Mejri S."/>
            <person name="Adams A."/>
            <person name="Chen W.-J."/>
            <person name="Guiguen Y."/>
        </authorList>
    </citation>
    <scope>NUCLEOTIDE SEQUENCE</scope>
    <source>
        <strain evidence="10">YG-15Mar2019-1</strain>
        <tissue evidence="10">Brain</tissue>
    </source>
</reference>
<comment type="subcellular location">
    <subcellularLocation>
        <location evidence="1">Secreted</location>
    </subcellularLocation>
</comment>
<evidence type="ECO:0000256" key="8">
    <source>
        <dbReference type="SAM" id="SignalP"/>
    </source>
</evidence>
<keyword evidence="5" id="KW-0106">Calcium</keyword>
<evidence type="ECO:0000313" key="11">
    <source>
        <dbReference type="Proteomes" id="UP001046870"/>
    </source>
</evidence>
<dbReference type="PANTHER" id="PTHR22799:SF1">
    <property type="entry name" value="C-TYPE LECTIN DOMAIN FAMILY 11 MEMBER A"/>
    <property type="match status" value="1"/>
</dbReference>
<keyword evidence="4" id="KW-0430">Lectin</keyword>
<keyword evidence="6" id="KW-0176">Collagen</keyword>
<feature type="region of interest" description="Disordered" evidence="7">
    <location>
        <begin position="35"/>
        <end position="100"/>
    </location>
</feature>
<dbReference type="Gene3D" id="3.10.100.10">
    <property type="entry name" value="Mannose-Binding Protein A, subunit A"/>
    <property type="match status" value="1"/>
</dbReference>
<evidence type="ECO:0000256" key="3">
    <source>
        <dbReference type="ARBA" id="ARBA00022729"/>
    </source>
</evidence>
<dbReference type="Pfam" id="PF01391">
    <property type="entry name" value="Collagen"/>
    <property type="match status" value="1"/>
</dbReference>
<evidence type="ECO:0000256" key="7">
    <source>
        <dbReference type="SAM" id="MobiDB-lite"/>
    </source>
</evidence>
<evidence type="ECO:0000256" key="5">
    <source>
        <dbReference type="ARBA" id="ARBA00022837"/>
    </source>
</evidence>
<dbReference type="Proteomes" id="UP001046870">
    <property type="component" value="Chromosome 10"/>
</dbReference>
<dbReference type="GO" id="GO:0005581">
    <property type="term" value="C:collagen trimer"/>
    <property type="evidence" value="ECO:0007669"/>
    <property type="project" value="UniProtKB-KW"/>
</dbReference>
<keyword evidence="11" id="KW-1185">Reference proteome</keyword>
<protein>
    <recommendedName>
        <fullName evidence="9">C-type lectin domain-containing protein</fullName>
    </recommendedName>
</protein>
<keyword evidence="3 8" id="KW-0732">Signal</keyword>
<dbReference type="InterPro" id="IPR008160">
    <property type="entry name" value="Collagen"/>
</dbReference>
<dbReference type="GO" id="GO:0030246">
    <property type="term" value="F:carbohydrate binding"/>
    <property type="evidence" value="ECO:0007669"/>
    <property type="project" value="UniProtKB-KW"/>
</dbReference>
<keyword evidence="2" id="KW-0964">Secreted</keyword>
<comment type="caution">
    <text evidence="10">The sequence shown here is derived from an EMBL/GenBank/DDBJ whole genome shotgun (WGS) entry which is preliminary data.</text>
</comment>
<evidence type="ECO:0000256" key="6">
    <source>
        <dbReference type="ARBA" id="ARBA00023119"/>
    </source>
</evidence>
<name>A0A9D3Q0Z0_MEGAT</name>
<dbReference type="EMBL" id="JAFDVH010000010">
    <property type="protein sequence ID" value="KAG7470114.1"/>
    <property type="molecule type" value="Genomic_DNA"/>
</dbReference>
<dbReference type="SMART" id="SM00034">
    <property type="entry name" value="CLECT"/>
    <property type="match status" value="1"/>
</dbReference>